<dbReference type="InterPro" id="IPR027417">
    <property type="entry name" value="P-loop_NTPase"/>
</dbReference>
<dbReference type="FunFam" id="3.40.50.300:FF:000836">
    <property type="entry name" value="ABC transporter B family member 25"/>
    <property type="match status" value="1"/>
</dbReference>
<organism evidence="13 14">
    <name type="scientific">Chara braunii</name>
    <name type="common">Braun's stonewort</name>
    <dbReference type="NCBI Taxonomy" id="69332"/>
    <lineage>
        <taxon>Eukaryota</taxon>
        <taxon>Viridiplantae</taxon>
        <taxon>Streptophyta</taxon>
        <taxon>Charophyceae</taxon>
        <taxon>Charales</taxon>
        <taxon>Characeae</taxon>
        <taxon>Chara</taxon>
    </lineage>
</organism>
<dbReference type="CDD" id="cd18780">
    <property type="entry name" value="ABC_6TM_AtABCB27_like"/>
    <property type="match status" value="1"/>
</dbReference>
<evidence type="ECO:0000256" key="4">
    <source>
        <dbReference type="ARBA" id="ARBA00022692"/>
    </source>
</evidence>
<comment type="caution">
    <text evidence="13">The sequence shown here is derived from an EMBL/GenBank/DDBJ whole genome shotgun (WGS) entry which is preliminary data.</text>
</comment>
<dbReference type="SUPFAM" id="SSF90123">
    <property type="entry name" value="ABC transporter transmembrane region"/>
    <property type="match status" value="1"/>
</dbReference>
<dbReference type="PROSITE" id="PS50929">
    <property type="entry name" value="ABC_TM1F"/>
    <property type="match status" value="1"/>
</dbReference>
<evidence type="ECO:0000256" key="3">
    <source>
        <dbReference type="ARBA" id="ARBA00022554"/>
    </source>
</evidence>
<keyword evidence="6" id="KW-0067">ATP-binding</keyword>
<dbReference type="FunFam" id="1.20.1560.10:FF:000058">
    <property type="entry name" value="ABC transporter B family member 25"/>
    <property type="match status" value="1"/>
</dbReference>
<evidence type="ECO:0000256" key="8">
    <source>
        <dbReference type="ARBA" id="ARBA00023136"/>
    </source>
</evidence>
<feature type="compositionally biased region" description="Basic and acidic residues" evidence="9">
    <location>
        <begin position="1"/>
        <end position="30"/>
    </location>
</feature>
<evidence type="ECO:0000259" key="12">
    <source>
        <dbReference type="PROSITE" id="PS50929"/>
    </source>
</evidence>
<dbReference type="GO" id="GO:0090374">
    <property type="term" value="P:oligopeptide export from mitochondrion"/>
    <property type="evidence" value="ECO:0007669"/>
    <property type="project" value="TreeGrafter"/>
</dbReference>
<feature type="region of interest" description="Disordered" evidence="9">
    <location>
        <begin position="1"/>
        <end position="46"/>
    </location>
</feature>
<dbReference type="PROSITE" id="PS00211">
    <property type="entry name" value="ABC_TRANSPORTER_1"/>
    <property type="match status" value="1"/>
</dbReference>
<dbReference type="InterPro" id="IPR003439">
    <property type="entry name" value="ABC_transporter-like_ATP-bd"/>
</dbReference>
<dbReference type="Pfam" id="PF00005">
    <property type="entry name" value="ABC_tran"/>
    <property type="match status" value="1"/>
</dbReference>
<evidence type="ECO:0000256" key="5">
    <source>
        <dbReference type="ARBA" id="ARBA00022741"/>
    </source>
</evidence>
<feature type="transmembrane region" description="Helical" evidence="10">
    <location>
        <begin position="120"/>
        <end position="141"/>
    </location>
</feature>
<keyword evidence="4 10" id="KW-0812">Transmembrane</keyword>
<feature type="transmembrane region" description="Helical" evidence="10">
    <location>
        <begin position="335"/>
        <end position="360"/>
    </location>
</feature>
<sequence length="686" mass="73358">MGKRLEDGSEPLLKEGEKEESTLKELEEGMVKSGGDDTVSGGGKGDSRDTHVYRVSYRRLFQLAKPELLVLCFAVVALFVSAVANLALPTFAGDVIDAVTRHPDTPEGKAATYVKVNQKLVQIVAVVIVGSIATSMRVYLFTSASERVVARLKRDLFGSLVRQEVAFFDVTRTGELMSRLSEDTQIIKNAVTLNLSELLRGISTALLGLSYMFVKSWRLTCLTLVIVPAVAIGIRQYGKYLKELSRKTQAASAAAAAVAEECIGAIRTVRAFAQEGSESERYREKVEVSLTLGLHQACVGGLFSGGMFAAATLSLVAVMWYGAHLAVSGGMSPGSLASFIIYALTVGFSVASLAGIYATVMKALGAGERVFHLLDREPSMVKAGSKRPMGDEAGGEVRLQKVWFAYPSRPSRWVLKGVNLTLLPGSKLALVGPSGGGKSTIANLVERFYDPQTGVITLDGCPLPEISHDYLHRQISIVSQEPVLFNTTIAENIAYGSEPSASSATAIQLAATMANAHEFISQFPEGYENLVGERGVRLSGGQKQRIAIARALLMSPRVLLLDEATSALDAESEYLVQDAMDRLMVGRTTLVIAHRLSTVQSAHVVAVVDKGVIVERGSHAELLERNGIYAGLVRRQLQGGTGLGGTAQNANGGATLGEVLETHSAEFGVHCITEEVPVNNEVDDLS</sequence>
<evidence type="ECO:0000313" key="14">
    <source>
        <dbReference type="Proteomes" id="UP000265515"/>
    </source>
</evidence>
<evidence type="ECO:0000256" key="10">
    <source>
        <dbReference type="SAM" id="Phobius"/>
    </source>
</evidence>
<proteinExistence type="predicted"/>
<feature type="transmembrane region" description="Helical" evidence="10">
    <location>
        <begin position="68"/>
        <end position="88"/>
    </location>
</feature>
<dbReference type="InterPro" id="IPR017871">
    <property type="entry name" value="ABC_transporter-like_CS"/>
</dbReference>
<dbReference type="EMBL" id="BFEA01000022">
    <property type="protein sequence ID" value="GBG61740.1"/>
    <property type="molecule type" value="Genomic_DNA"/>
</dbReference>
<dbReference type="Gramene" id="GBG61740">
    <property type="protein sequence ID" value="GBG61740"/>
    <property type="gene ID" value="CBR_g23255"/>
</dbReference>
<dbReference type="InterPro" id="IPR003593">
    <property type="entry name" value="AAA+_ATPase"/>
</dbReference>
<dbReference type="Gene3D" id="3.40.50.300">
    <property type="entry name" value="P-loop containing nucleotide triphosphate hydrolases"/>
    <property type="match status" value="1"/>
</dbReference>
<dbReference type="SMART" id="SM00382">
    <property type="entry name" value="AAA"/>
    <property type="match status" value="1"/>
</dbReference>
<name>A0A388JVD7_CHABU</name>
<dbReference type="CDD" id="cd03249">
    <property type="entry name" value="ABC_MTABC3_MDL1_MDL2"/>
    <property type="match status" value="1"/>
</dbReference>
<keyword evidence="7 10" id="KW-1133">Transmembrane helix</keyword>
<dbReference type="PROSITE" id="PS50893">
    <property type="entry name" value="ABC_TRANSPORTER_2"/>
    <property type="match status" value="1"/>
</dbReference>
<dbReference type="Pfam" id="PF00664">
    <property type="entry name" value="ABC_membrane"/>
    <property type="match status" value="1"/>
</dbReference>
<keyword evidence="2" id="KW-0813">Transport</keyword>
<dbReference type="Gene3D" id="1.20.1560.10">
    <property type="entry name" value="ABC transporter type 1, transmembrane domain"/>
    <property type="match status" value="1"/>
</dbReference>
<evidence type="ECO:0000313" key="13">
    <source>
        <dbReference type="EMBL" id="GBG61740.1"/>
    </source>
</evidence>
<evidence type="ECO:0000256" key="2">
    <source>
        <dbReference type="ARBA" id="ARBA00022448"/>
    </source>
</evidence>
<dbReference type="GO" id="GO:0010044">
    <property type="term" value="P:response to aluminum ion"/>
    <property type="evidence" value="ECO:0007669"/>
    <property type="project" value="EnsemblPlants"/>
</dbReference>
<keyword evidence="5" id="KW-0547">Nucleotide-binding</keyword>
<reference evidence="13 14" key="1">
    <citation type="journal article" date="2018" name="Cell">
        <title>The Chara Genome: Secondary Complexity and Implications for Plant Terrestrialization.</title>
        <authorList>
            <person name="Nishiyama T."/>
            <person name="Sakayama H."/>
            <person name="Vries J.D."/>
            <person name="Buschmann H."/>
            <person name="Saint-Marcoux D."/>
            <person name="Ullrich K.K."/>
            <person name="Haas F.B."/>
            <person name="Vanderstraeten L."/>
            <person name="Becker D."/>
            <person name="Lang D."/>
            <person name="Vosolsobe S."/>
            <person name="Rombauts S."/>
            <person name="Wilhelmsson P.K.I."/>
            <person name="Janitza P."/>
            <person name="Kern R."/>
            <person name="Heyl A."/>
            <person name="Rumpler F."/>
            <person name="Villalobos L.I.A.C."/>
            <person name="Clay J.M."/>
            <person name="Skokan R."/>
            <person name="Toyoda A."/>
            <person name="Suzuki Y."/>
            <person name="Kagoshima H."/>
            <person name="Schijlen E."/>
            <person name="Tajeshwar N."/>
            <person name="Catarino B."/>
            <person name="Hetherington A.J."/>
            <person name="Saltykova A."/>
            <person name="Bonnot C."/>
            <person name="Breuninger H."/>
            <person name="Symeonidi A."/>
            <person name="Radhakrishnan G.V."/>
            <person name="Van Nieuwerburgh F."/>
            <person name="Deforce D."/>
            <person name="Chang C."/>
            <person name="Karol K.G."/>
            <person name="Hedrich R."/>
            <person name="Ulvskov P."/>
            <person name="Glockner G."/>
            <person name="Delwiche C.F."/>
            <person name="Petrasek J."/>
            <person name="Van de Peer Y."/>
            <person name="Friml J."/>
            <person name="Beilby M."/>
            <person name="Dolan L."/>
            <person name="Kohara Y."/>
            <person name="Sugano S."/>
            <person name="Fujiyama A."/>
            <person name="Delaux P.-M."/>
            <person name="Quint M."/>
            <person name="TheiBen G."/>
            <person name="Hagemann M."/>
            <person name="Harholt J."/>
            <person name="Dunand C."/>
            <person name="Zachgo S."/>
            <person name="Langdale J."/>
            <person name="Maumus F."/>
            <person name="Straeten D.V.D."/>
            <person name="Gould S.B."/>
            <person name="Rensing S.A."/>
        </authorList>
    </citation>
    <scope>NUCLEOTIDE SEQUENCE [LARGE SCALE GENOMIC DNA]</scope>
    <source>
        <strain evidence="13 14">S276</strain>
    </source>
</reference>
<dbReference type="OMA" id="MYTGHTL"/>
<dbReference type="GO" id="GO:0005774">
    <property type="term" value="C:vacuolar membrane"/>
    <property type="evidence" value="ECO:0007669"/>
    <property type="project" value="UniProtKB-SubCell"/>
</dbReference>
<protein>
    <submittedName>
        <fullName evidence="13">Uncharacterized protein</fullName>
    </submittedName>
</protein>
<dbReference type="GO" id="GO:0016887">
    <property type="term" value="F:ATP hydrolysis activity"/>
    <property type="evidence" value="ECO:0007669"/>
    <property type="project" value="InterPro"/>
</dbReference>
<dbReference type="GO" id="GO:0005743">
    <property type="term" value="C:mitochondrial inner membrane"/>
    <property type="evidence" value="ECO:0007669"/>
    <property type="project" value="TreeGrafter"/>
</dbReference>
<keyword evidence="8 10" id="KW-0472">Membrane</keyword>
<dbReference type="PANTHER" id="PTHR43394:SF1">
    <property type="entry name" value="ATP-BINDING CASSETTE SUB-FAMILY B MEMBER 10, MITOCHONDRIAL"/>
    <property type="match status" value="1"/>
</dbReference>
<evidence type="ECO:0000256" key="1">
    <source>
        <dbReference type="ARBA" id="ARBA00004128"/>
    </source>
</evidence>
<dbReference type="Proteomes" id="UP000265515">
    <property type="component" value="Unassembled WGS sequence"/>
</dbReference>
<comment type="subcellular location">
    <subcellularLocation>
        <location evidence="1">Vacuole membrane</location>
        <topology evidence="1">Multi-pass membrane protein</topology>
    </subcellularLocation>
</comment>
<keyword evidence="14" id="KW-1185">Reference proteome</keyword>
<evidence type="ECO:0000259" key="11">
    <source>
        <dbReference type="PROSITE" id="PS50893"/>
    </source>
</evidence>
<gene>
    <name evidence="13" type="ORF">CBR_g23255</name>
</gene>
<dbReference type="InterPro" id="IPR039421">
    <property type="entry name" value="Type_1_exporter"/>
</dbReference>
<evidence type="ECO:0000256" key="7">
    <source>
        <dbReference type="ARBA" id="ARBA00022989"/>
    </source>
</evidence>
<evidence type="ECO:0000256" key="6">
    <source>
        <dbReference type="ARBA" id="ARBA00022840"/>
    </source>
</evidence>
<dbReference type="PANTHER" id="PTHR43394">
    <property type="entry name" value="ATP-DEPENDENT PERMEASE MDL1, MITOCHONDRIAL"/>
    <property type="match status" value="1"/>
</dbReference>
<dbReference type="OrthoDB" id="6500128at2759"/>
<dbReference type="GO" id="GO:0005524">
    <property type="term" value="F:ATP binding"/>
    <property type="evidence" value="ECO:0007669"/>
    <property type="project" value="UniProtKB-KW"/>
</dbReference>
<evidence type="ECO:0000256" key="9">
    <source>
        <dbReference type="SAM" id="MobiDB-lite"/>
    </source>
</evidence>
<dbReference type="AlphaFoldDB" id="A0A388JVD7"/>
<keyword evidence="3" id="KW-0926">Vacuole</keyword>
<dbReference type="STRING" id="69332.A0A388JVD7"/>
<dbReference type="SUPFAM" id="SSF52540">
    <property type="entry name" value="P-loop containing nucleoside triphosphate hydrolases"/>
    <property type="match status" value="1"/>
</dbReference>
<accession>A0A388JVD7</accession>
<dbReference type="InterPro" id="IPR036640">
    <property type="entry name" value="ABC1_TM_sf"/>
</dbReference>
<feature type="domain" description="ABC transporter" evidence="11">
    <location>
        <begin position="397"/>
        <end position="635"/>
    </location>
</feature>
<dbReference type="InterPro" id="IPR011527">
    <property type="entry name" value="ABC1_TM_dom"/>
</dbReference>
<feature type="transmembrane region" description="Helical" evidence="10">
    <location>
        <begin position="299"/>
        <end position="323"/>
    </location>
</feature>
<feature type="domain" description="ABC transmembrane type-1" evidence="12">
    <location>
        <begin position="73"/>
        <end position="362"/>
    </location>
</feature>
<dbReference type="PIRSF" id="PIRSF002773">
    <property type="entry name" value="ABC_prm/ATPase_B"/>
    <property type="match status" value="1"/>
</dbReference>
<dbReference type="GO" id="GO:0015421">
    <property type="term" value="F:ABC-type oligopeptide transporter activity"/>
    <property type="evidence" value="ECO:0007669"/>
    <property type="project" value="TreeGrafter"/>
</dbReference>